<evidence type="ECO:0000256" key="2">
    <source>
        <dbReference type="SAM" id="Phobius"/>
    </source>
</evidence>
<feature type="compositionally biased region" description="Basic and acidic residues" evidence="1">
    <location>
        <begin position="188"/>
        <end position="199"/>
    </location>
</feature>
<feature type="transmembrane region" description="Helical" evidence="2">
    <location>
        <begin position="52"/>
        <end position="73"/>
    </location>
</feature>
<keyword evidence="2" id="KW-1133">Transmembrane helix</keyword>
<reference evidence="3 4" key="1">
    <citation type="submission" date="2024-02" db="EMBL/GenBank/DDBJ databases">
        <title>Whole genome of MDR Enterobacteriaceae from southern Thailand.</title>
        <authorList>
            <person name="Surachat K."/>
        </authorList>
    </citation>
    <scope>NUCLEOTIDE SEQUENCE [LARGE SCALE GENOMIC DNA]</scope>
    <source>
        <strain evidence="3 4">PSU_29</strain>
    </source>
</reference>
<keyword evidence="2" id="KW-0812">Transmembrane</keyword>
<evidence type="ECO:0000256" key="1">
    <source>
        <dbReference type="SAM" id="MobiDB-lite"/>
    </source>
</evidence>
<evidence type="ECO:0008006" key="5">
    <source>
        <dbReference type="Google" id="ProtNLM"/>
    </source>
</evidence>
<sequence length="209" mass="24164">MREGIRQKPPVDIALLRQVLRKHIIVFVAVCASGMLFSVASLFIFSRSDGRFMPGLLGGVFLCVGLFLIGFAFKSTLSSVSYYYQKGQLKRFGLNLNATLVRKTREKTNIQYDFERYSRREHIEELAFTLWFDFQFDGRTWQCADLISNEKMFDALSEGQVIPVRILPWMPESASVRQRALLNQLKRDDVRAEPDDPRTGRPLIEFDEI</sequence>
<feature type="transmembrane region" description="Helical" evidence="2">
    <location>
        <begin position="24"/>
        <end position="46"/>
    </location>
</feature>
<proteinExistence type="predicted"/>
<name>A0ABU9V225_9ENTR</name>
<organism evidence="3 4">
    <name type="scientific">Phytobacter palmae</name>
    <dbReference type="NCBI Taxonomy" id="1855371"/>
    <lineage>
        <taxon>Bacteria</taxon>
        <taxon>Pseudomonadati</taxon>
        <taxon>Pseudomonadota</taxon>
        <taxon>Gammaproteobacteria</taxon>
        <taxon>Enterobacterales</taxon>
        <taxon>Enterobacteriaceae</taxon>
        <taxon>Phytobacter</taxon>
    </lineage>
</organism>
<feature type="region of interest" description="Disordered" evidence="1">
    <location>
        <begin position="188"/>
        <end position="209"/>
    </location>
</feature>
<keyword evidence="4" id="KW-1185">Reference proteome</keyword>
<keyword evidence="2" id="KW-0472">Membrane</keyword>
<gene>
    <name evidence="3" type="ORF">AAIG39_06480</name>
</gene>
<protein>
    <recommendedName>
        <fullName evidence="5">DUF3592 domain-containing protein</fullName>
    </recommendedName>
</protein>
<accession>A0ABU9V225</accession>
<evidence type="ECO:0000313" key="3">
    <source>
        <dbReference type="EMBL" id="MEN0578654.1"/>
    </source>
</evidence>
<comment type="caution">
    <text evidence="3">The sequence shown here is derived from an EMBL/GenBank/DDBJ whole genome shotgun (WGS) entry which is preliminary data.</text>
</comment>
<dbReference type="EMBL" id="JBCIVJ010000003">
    <property type="protein sequence ID" value="MEN0578654.1"/>
    <property type="molecule type" value="Genomic_DNA"/>
</dbReference>
<evidence type="ECO:0000313" key="4">
    <source>
        <dbReference type="Proteomes" id="UP001411173"/>
    </source>
</evidence>
<dbReference type="RefSeq" id="WP_343193463.1">
    <property type="nucleotide sequence ID" value="NZ_JBCIVJ010000003.1"/>
</dbReference>
<dbReference type="Proteomes" id="UP001411173">
    <property type="component" value="Unassembled WGS sequence"/>
</dbReference>